<evidence type="ECO:0000256" key="6">
    <source>
        <dbReference type="ARBA" id="ARBA00023014"/>
    </source>
</evidence>
<feature type="transmembrane region" description="Helical" evidence="7">
    <location>
        <begin position="140"/>
        <end position="160"/>
    </location>
</feature>
<sequence length="451" mass="49010">MSARPVPIKIHPRLPRGRFHNGRVAMVILTQLVFLVTPWLNWNGRQAVLFDFVGARFSLFGATLLPQDFVYLAALLVFCALALFWWTALAGRLWCGFACPQTVYSEIMIWIERAILGDRKARLALDAAPWSAAKLAKKGAAQAAMIAVSLVTGFAFVGWFTPIRALAGELSGWPLFWVLCYGGLVYLLAGRLREKVCLFMCPYSRFQGVMFDRDTLTVSYDAGRGEPRGARRKGATLAEPGARGDCVDCGLCVQVCPTGIDIRAGLQYECIDCAACVDACDEVMDKIGAPRGLIRFASEAQLSGAPDARPAWRRFARPRVLVYSALMGLVAAGTAVGFATRTPLELSVLRDRAFLVRETPEGWLENGYTARVVNADDTTRTLRFAVDGLPGARLAEAPVVTLPPSKSATVTLRVAAPPESVHRGSQPLRFVVEAVGAPGLKASEEGRFIGE</sequence>
<dbReference type="Proteomes" id="UP000076625">
    <property type="component" value="Unassembled WGS sequence"/>
</dbReference>
<dbReference type="Pfam" id="PF13746">
    <property type="entry name" value="Fer4_18"/>
    <property type="match status" value="1"/>
</dbReference>
<dbReference type="PROSITE" id="PS51379">
    <property type="entry name" value="4FE4S_FER_2"/>
    <property type="match status" value="1"/>
</dbReference>
<feature type="transmembrane region" description="Helical" evidence="7">
    <location>
        <begin position="21"/>
        <end position="40"/>
    </location>
</feature>
<evidence type="ECO:0000256" key="2">
    <source>
        <dbReference type="ARBA" id="ARBA00022485"/>
    </source>
</evidence>
<evidence type="ECO:0000256" key="3">
    <source>
        <dbReference type="ARBA" id="ARBA00022723"/>
    </source>
</evidence>
<dbReference type="InterPro" id="IPR032879">
    <property type="entry name" value="FixG_C"/>
</dbReference>
<comment type="caution">
    <text evidence="9">The sequence shown here is derived from an EMBL/GenBank/DDBJ whole genome shotgun (WGS) entry which is preliminary data.</text>
</comment>
<gene>
    <name evidence="9" type="ORF">AVW16_07085</name>
</gene>
<dbReference type="InterPro" id="IPR051684">
    <property type="entry name" value="Electron_Trans/Redox"/>
</dbReference>
<accession>A0A165FSE0</accession>
<dbReference type="NCBIfam" id="TIGR02745">
    <property type="entry name" value="ccoG_rdxA_fixG"/>
    <property type="match status" value="1"/>
</dbReference>
<keyword evidence="6" id="KW-0411">Iron-sulfur</keyword>
<evidence type="ECO:0000313" key="10">
    <source>
        <dbReference type="Proteomes" id="UP000076625"/>
    </source>
</evidence>
<dbReference type="PANTHER" id="PTHR30176">
    <property type="entry name" value="FERREDOXIN-TYPE PROTEIN NAPH"/>
    <property type="match status" value="1"/>
</dbReference>
<proteinExistence type="predicted"/>
<dbReference type="InterPro" id="IPR014116">
    <property type="entry name" value="Cyt_c_oxidase_cbb3_FixG"/>
</dbReference>
<evidence type="ECO:0000313" key="9">
    <source>
        <dbReference type="EMBL" id="KZE34064.1"/>
    </source>
</evidence>
<dbReference type="GO" id="GO:0051539">
    <property type="term" value="F:4 iron, 4 sulfur cluster binding"/>
    <property type="evidence" value="ECO:0007669"/>
    <property type="project" value="UniProtKB-KW"/>
</dbReference>
<evidence type="ECO:0000256" key="4">
    <source>
        <dbReference type="ARBA" id="ARBA00022982"/>
    </source>
</evidence>
<reference evidence="10" key="1">
    <citation type="submission" date="2016-01" db="EMBL/GenBank/DDBJ databases">
        <title>Draft genome of Chromobacterium sp. F49.</title>
        <authorList>
            <person name="Hong K.W."/>
        </authorList>
    </citation>
    <scope>NUCLEOTIDE SEQUENCE [LARGE SCALE GENOMIC DNA]</scope>
    <source>
        <strain evidence="10">CN10</strain>
    </source>
</reference>
<dbReference type="Pfam" id="PF11614">
    <property type="entry name" value="FixG_C"/>
    <property type="match status" value="1"/>
</dbReference>
<feature type="domain" description="4Fe-4S ferredoxin-type" evidence="8">
    <location>
        <begin position="234"/>
        <end position="265"/>
    </location>
</feature>
<dbReference type="AlphaFoldDB" id="A0A165FSE0"/>
<dbReference type="PROSITE" id="PS00198">
    <property type="entry name" value="4FE4S_FER_1"/>
    <property type="match status" value="1"/>
</dbReference>
<organism evidence="9 10">
    <name type="scientific">Crenobacter luteus</name>
    <dbReference type="NCBI Taxonomy" id="1452487"/>
    <lineage>
        <taxon>Bacteria</taxon>
        <taxon>Pseudomonadati</taxon>
        <taxon>Pseudomonadota</taxon>
        <taxon>Betaproteobacteria</taxon>
        <taxon>Neisseriales</taxon>
        <taxon>Neisseriaceae</taxon>
        <taxon>Crenobacter</taxon>
    </lineage>
</organism>
<dbReference type="OrthoDB" id="9811700at2"/>
<evidence type="ECO:0000256" key="7">
    <source>
        <dbReference type="SAM" id="Phobius"/>
    </source>
</evidence>
<feature type="transmembrane region" description="Helical" evidence="7">
    <location>
        <begin position="172"/>
        <end position="189"/>
    </location>
</feature>
<evidence type="ECO:0000256" key="5">
    <source>
        <dbReference type="ARBA" id="ARBA00023004"/>
    </source>
</evidence>
<dbReference type="PANTHER" id="PTHR30176:SF3">
    <property type="entry name" value="FERREDOXIN-TYPE PROTEIN NAPH"/>
    <property type="match status" value="1"/>
</dbReference>
<feature type="transmembrane region" description="Helical" evidence="7">
    <location>
        <begin position="320"/>
        <end position="340"/>
    </location>
</feature>
<dbReference type="InterPro" id="IPR017896">
    <property type="entry name" value="4Fe4S_Fe-S-bd"/>
</dbReference>
<keyword evidence="2" id="KW-0004">4Fe-4S</keyword>
<keyword evidence="10" id="KW-1185">Reference proteome</keyword>
<dbReference type="InterPro" id="IPR017900">
    <property type="entry name" value="4Fe4S_Fe_S_CS"/>
</dbReference>
<keyword evidence="7" id="KW-0812">Transmembrane</keyword>
<evidence type="ECO:0000256" key="1">
    <source>
        <dbReference type="ARBA" id="ARBA00022448"/>
    </source>
</evidence>
<dbReference type="RefSeq" id="WP_066610463.1">
    <property type="nucleotide sequence ID" value="NZ_LQQU01000010.1"/>
</dbReference>
<dbReference type="InterPro" id="IPR013783">
    <property type="entry name" value="Ig-like_fold"/>
</dbReference>
<keyword evidence="1" id="KW-0813">Transport</keyword>
<dbReference type="Gene3D" id="2.60.40.10">
    <property type="entry name" value="Immunoglobulins"/>
    <property type="match status" value="1"/>
</dbReference>
<name>A0A165FSE0_9NEIS</name>
<dbReference type="GO" id="GO:0005886">
    <property type="term" value="C:plasma membrane"/>
    <property type="evidence" value="ECO:0007669"/>
    <property type="project" value="TreeGrafter"/>
</dbReference>
<dbReference type="STRING" id="1452487.AVW16_07085"/>
<keyword evidence="7" id="KW-0472">Membrane</keyword>
<evidence type="ECO:0000259" key="8">
    <source>
        <dbReference type="PROSITE" id="PS51379"/>
    </source>
</evidence>
<protein>
    <submittedName>
        <fullName evidence="9">Cytochrome c oxidase accessory protein CcoG</fullName>
    </submittedName>
</protein>
<dbReference type="GO" id="GO:0046872">
    <property type="term" value="F:metal ion binding"/>
    <property type="evidence" value="ECO:0007669"/>
    <property type="project" value="UniProtKB-KW"/>
</dbReference>
<dbReference type="EMBL" id="LQQU01000010">
    <property type="protein sequence ID" value="KZE34064.1"/>
    <property type="molecule type" value="Genomic_DNA"/>
</dbReference>
<dbReference type="Pfam" id="PF12801">
    <property type="entry name" value="Fer4_5"/>
    <property type="match status" value="1"/>
</dbReference>
<keyword evidence="3" id="KW-0479">Metal-binding</keyword>
<feature type="transmembrane region" description="Helical" evidence="7">
    <location>
        <begin position="69"/>
        <end position="88"/>
    </location>
</feature>
<dbReference type="SUPFAM" id="SSF54862">
    <property type="entry name" value="4Fe-4S ferredoxins"/>
    <property type="match status" value="1"/>
</dbReference>
<keyword evidence="4" id="KW-0249">Electron transport</keyword>
<keyword evidence="5" id="KW-0408">Iron</keyword>
<keyword evidence="7" id="KW-1133">Transmembrane helix</keyword>